<name>A0A7J6HUY5_CANSA</name>
<evidence type="ECO:0000256" key="1">
    <source>
        <dbReference type="SAM" id="MobiDB-lite"/>
    </source>
</evidence>
<keyword evidence="3" id="KW-1185">Reference proteome</keyword>
<comment type="caution">
    <text evidence="2">The sequence shown here is derived from an EMBL/GenBank/DDBJ whole genome shotgun (WGS) entry which is preliminary data.</text>
</comment>
<evidence type="ECO:0000313" key="3">
    <source>
        <dbReference type="Proteomes" id="UP000583929"/>
    </source>
</evidence>
<feature type="compositionally biased region" description="Pro residues" evidence="1">
    <location>
        <begin position="152"/>
        <end position="161"/>
    </location>
</feature>
<organism evidence="2 3">
    <name type="scientific">Cannabis sativa</name>
    <name type="common">Hemp</name>
    <name type="synonym">Marijuana</name>
    <dbReference type="NCBI Taxonomy" id="3483"/>
    <lineage>
        <taxon>Eukaryota</taxon>
        <taxon>Viridiplantae</taxon>
        <taxon>Streptophyta</taxon>
        <taxon>Embryophyta</taxon>
        <taxon>Tracheophyta</taxon>
        <taxon>Spermatophyta</taxon>
        <taxon>Magnoliopsida</taxon>
        <taxon>eudicotyledons</taxon>
        <taxon>Gunneridae</taxon>
        <taxon>Pentapetalae</taxon>
        <taxon>rosids</taxon>
        <taxon>fabids</taxon>
        <taxon>Rosales</taxon>
        <taxon>Cannabaceae</taxon>
        <taxon>Cannabis</taxon>
    </lineage>
</organism>
<feature type="compositionally biased region" description="Polar residues" evidence="1">
    <location>
        <begin position="121"/>
        <end position="138"/>
    </location>
</feature>
<gene>
    <name evidence="2" type="ORF">G4B88_013627</name>
</gene>
<accession>A0A7J6HUY5</accession>
<dbReference type="AlphaFoldDB" id="A0A7J6HUY5"/>
<evidence type="ECO:0000313" key="2">
    <source>
        <dbReference type="EMBL" id="KAF4398538.1"/>
    </source>
</evidence>
<dbReference type="EMBL" id="JAATIQ010000025">
    <property type="protein sequence ID" value="KAF4398538.1"/>
    <property type="molecule type" value="Genomic_DNA"/>
</dbReference>
<protein>
    <submittedName>
        <fullName evidence="2">Uncharacterized protein</fullName>
    </submittedName>
</protein>
<dbReference type="Pfam" id="PF14223">
    <property type="entry name" value="Retrotran_gag_2"/>
    <property type="match status" value="1"/>
</dbReference>
<dbReference type="Proteomes" id="UP000583929">
    <property type="component" value="Unassembled WGS sequence"/>
</dbReference>
<feature type="region of interest" description="Disordered" evidence="1">
    <location>
        <begin position="110"/>
        <end position="175"/>
    </location>
</feature>
<dbReference type="PANTHER" id="PTHR47481">
    <property type="match status" value="1"/>
</dbReference>
<reference evidence="2 3" key="1">
    <citation type="journal article" date="2020" name="bioRxiv">
        <title>Sequence and annotation of 42 cannabis genomes reveals extensive copy number variation in cannabinoid synthesis and pathogen resistance genes.</title>
        <authorList>
            <person name="Mckernan K.J."/>
            <person name="Helbert Y."/>
            <person name="Kane L.T."/>
            <person name="Ebling H."/>
            <person name="Zhang L."/>
            <person name="Liu B."/>
            <person name="Eaton Z."/>
            <person name="Mclaughlin S."/>
            <person name="Kingan S."/>
            <person name="Baybayan P."/>
            <person name="Concepcion G."/>
            <person name="Jordan M."/>
            <person name="Riva A."/>
            <person name="Barbazuk W."/>
            <person name="Harkins T."/>
        </authorList>
    </citation>
    <scope>NUCLEOTIDE SEQUENCE [LARGE SCALE GENOMIC DNA]</scope>
    <source>
        <strain evidence="3">cv. Jamaican Lion 4</strain>
        <tissue evidence="2">Leaf</tissue>
    </source>
</reference>
<dbReference type="PANTHER" id="PTHR47481:SF31">
    <property type="entry name" value="OS01G0873500 PROTEIN"/>
    <property type="match status" value="1"/>
</dbReference>
<sequence>MSWLYASLSDSMLGQIVGFTTAAEIWVSLERTYSAASFARSSDFRTALQNLKKDELSASAYLQKLKTLCNTLASVGEPISSQEHLTYLLNGLGPEYNAFVTPILARPVKPTIEEGPKNPSLPATSQPRLSSHPQSNRPPNIPSFHQPRHNYPTPPRSPTPWFPSGSTRPPSRPPRCQICFKTGHTAFIKWERERKLLKERVRKRSRKIAMEIEFCIRSKLAPTPVKQSIIVIFIRVERTLYKELFDLISVLFAKLSGLSKMCRT</sequence>
<proteinExistence type="predicted"/>